<comment type="caution">
    <text evidence="1">The sequence shown here is derived from an EMBL/GenBank/DDBJ whole genome shotgun (WGS) entry which is preliminary data.</text>
</comment>
<protein>
    <submittedName>
        <fullName evidence="1">Uncharacterized protein</fullName>
    </submittedName>
</protein>
<dbReference type="Proteomes" id="UP000033882">
    <property type="component" value="Unassembled WGS sequence"/>
</dbReference>
<proteinExistence type="predicted"/>
<name>A0A0G1WHQ3_9BACT</name>
<accession>A0A0G1WHQ3</accession>
<reference evidence="1 2" key="1">
    <citation type="journal article" date="2015" name="Nature">
        <title>rRNA introns, odd ribosomes, and small enigmatic genomes across a large radiation of phyla.</title>
        <authorList>
            <person name="Brown C.T."/>
            <person name="Hug L.A."/>
            <person name="Thomas B.C."/>
            <person name="Sharon I."/>
            <person name="Castelle C.J."/>
            <person name="Singh A."/>
            <person name="Wilkins M.J."/>
            <person name="Williams K.H."/>
            <person name="Banfield J.F."/>
        </authorList>
    </citation>
    <scope>NUCLEOTIDE SEQUENCE [LARGE SCALE GENOMIC DNA]</scope>
</reference>
<dbReference type="AlphaFoldDB" id="A0A0G1WHQ3"/>
<organism evidence="1 2">
    <name type="scientific">Candidatus Wolfebacteria bacterium GW2011_GWA2_47_9b</name>
    <dbReference type="NCBI Taxonomy" id="1619005"/>
    <lineage>
        <taxon>Bacteria</taxon>
        <taxon>Candidatus Wolfeibacteriota</taxon>
    </lineage>
</organism>
<evidence type="ECO:0000313" key="1">
    <source>
        <dbReference type="EMBL" id="KKU89858.1"/>
    </source>
</evidence>
<evidence type="ECO:0000313" key="2">
    <source>
        <dbReference type="Proteomes" id="UP000033882"/>
    </source>
</evidence>
<gene>
    <name evidence="1" type="ORF">UY19_C0008G0012</name>
</gene>
<sequence>MATSHDVVKLHQRGIRKICDMVGQAIGLATRSLADPTKTGGYFCLMDLQTGAILTTTIIGSVTPEKAIRYKWLAEEKALRLFRLHTLSDSPHISSYQSKDEKEDKWGGSVLGNRFIYSFSGFPQIIDEIAMLATALNFGDMPLDRAQEIMLISKAQTLTADEARARDAILQITV</sequence>
<dbReference type="EMBL" id="LCPB01000008">
    <property type="protein sequence ID" value="KKU89858.1"/>
    <property type="molecule type" value="Genomic_DNA"/>
</dbReference>